<accession>A0AC61RDA3</accession>
<reference evidence="1" key="1">
    <citation type="submission" date="2019-04" db="EMBL/GenBank/DDBJ databases">
        <title>Microbes associate with the intestines of laboratory mice.</title>
        <authorList>
            <person name="Navarre W."/>
            <person name="Wong E."/>
            <person name="Huang K."/>
            <person name="Tropini C."/>
            <person name="Ng K."/>
            <person name="Yu B."/>
        </authorList>
    </citation>
    <scope>NUCLEOTIDE SEQUENCE</scope>
    <source>
        <strain evidence="1">NM04_E33</strain>
    </source>
</reference>
<sequence length="242" mass="27796">MWPFKTVKSIKESGMFDGFIDWHSHILPGVDDGIKRMSDSLEVLRFYEDLGIRHVWLTPHIMEDYPNTTAELRARFEELKKEWNGKVELHLAAENMLDTLFEERLEAGDFLPIGEDGRHLLVETSYYTPPIGMDELLDKVKSAGYFPVLAHPERYRYMDEGDYIRLKELGVLFQINFASLVGGYGDTARKKCEWLLSKGMADLTGSDLHRLDATQRMIALKPTKNSVLDNLREVVSNGGKFH</sequence>
<gene>
    <name evidence="1" type="ORF">E5331_09775</name>
</gene>
<evidence type="ECO:0000313" key="2">
    <source>
        <dbReference type="Proteomes" id="UP000306319"/>
    </source>
</evidence>
<evidence type="ECO:0000313" key="1">
    <source>
        <dbReference type="EMBL" id="TGY78597.1"/>
    </source>
</evidence>
<protein>
    <submittedName>
        <fullName evidence="1">Capsular biosynthesis protein</fullName>
    </submittedName>
</protein>
<name>A0AC61RDA3_9BACT</name>
<organism evidence="1 2">
    <name type="scientific">Lepagella muris</name>
    <dbReference type="NCBI Taxonomy" id="3032870"/>
    <lineage>
        <taxon>Bacteria</taxon>
        <taxon>Pseudomonadati</taxon>
        <taxon>Bacteroidota</taxon>
        <taxon>Bacteroidia</taxon>
        <taxon>Bacteroidales</taxon>
        <taxon>Muribaculaceae</taxon>
        <taxon>Lepagella</taxon>
    </lineage>
</organism>
<proteinExistence type="predicted"/>
<dbReference type="Proteomes" id="UP000306319">
    <property type="component" value="Unassembled WGS sequence"/>
</dbReference>
<comment type="caution">
    <text evidence="1">The sequence shown here is derived from an EMBL/GenBank/DDBJ whole genome shotgun (WGS) entry which is preliminary data.</text>
</comment>
<keyword evidence="2" id="KW-1185">Reference proteome</keyword>
<dbReference type="EMBL" id="SRYB01000012">
    <property type="protein sequence ID" value="TGY78597.1"/>
    <property type="molecule type" value="Genomic_DNA"/>
</dbReference>